<feature type="domain" description="Methyltransferase type 11" evidence="1">
    <location>
        <begin position="182"/>
        <end position="278"/>
    </location>
</feature>
<proteinExistence type="predicted"/>
<keyword evidence="3" id="KW-1185">Reference proteome</keyword>
<dbReference type="GO" id="GO:0008757">
    <property type="term" value="F:S-adenosylmethionine-dependent methyltransferase activity"/>
    <property type="evidence" value="ECO:0007669"/>
    <property type="project" value="InterPro"/>
</dbReference>
<dbReference type="PANTHER" id="PTHR42912">
    <property type="entry name" value="METHYLTRANSFERASE"/>
    <property type="match status" value="1"/>
</dbReference>
<reference evidence="2 3" key="1">
    <citation type="submission" date="2021-04" db="EMBL/GenBank/DDBJ databases">
        <title>Genome analysis of Polyangium sp.</title>
        <authorList>
            <person name="Li Y."/>
            <person name="Wang J."/>
        </authorList>
    </citation>
    <scope>NUCLEOTIDE SEQUENCE [LARGE SCALE GENOMIC DNA]</scope>
    <source>
        <strain evidence="2 3">SDU14</strain>
    </source>
</reference>
<name>A0A9X4AZX4_9BACT</name>
<dbReference type="CDD" id="cd02440">
    <property type="entry name" value="AdoMet_MTases"/>
    <property type="match status" value="1"/>
</dbReference>
<dbReference type="Gene3D" id="3.40.50.150">
    <property type="entry name" value="Vaccinia Virus protein VP39"/>
    <property type="match status" value="1"/>
</dbReference>
<sequence>MSNSIAPASSGTPSSGVPPSCMPVALNMRLTGNEEQEVTLTGTLRPFVAEEMASVRSSLEQAARSTRGTLCVNLKRLKYMNNVAFLELNRFVRWVAHTRPGLRVKFVISSVIPWAVRKFQVIAELYPFVTIEVYDKAFYPIQQVIEDDDFMNVLRTQQKIIWEHEREKLAWHGLRPGLRIADICCGLGDFAILLQSDFRPEYLIGVDHSKPFLRYAWQLVSDFGLENIEYQYGDAAALLLPDNSFDFVSCRLSLQVFHEPDHIVNELYRICRPGGRIYLTNEMMSGVTGYPNEEVIRHGYIRFLELCRRVGMDLDIGLKTRTILHEVGLEDIKICLLGITNMNTAPHDFARVVESWLRTAKQMAATANAEPELYEDVSAGLTAHIEAITRDNGFAMWPIFAGSGRKPFRTS</sequence>
<evidence type="ECO:0000313" key="3">
    <source>
        <dbReference type="Proteomes" id="UP001151081"/>
    </source>
</evidence>
<gene>
    <name evidence="2" type="ORF">KEG57_49405</name>
</gene>
<evidence type="ECO:0000259" key="1">
    <source>
        <dbReference type="Pfam" id="PF08241"/>
    </source>
</evidence>
<dbReference type="GO" id="GO:0032259">
    <property type="term" value="P:methylation"/>
    <property type="evidence" value="ECO:0007669"/>
    <property type="project" value="UniProtKB-KW"/>
</dbReference>
<organism evidence="2 3">
    <name type="scientific">Polyangium jinanense</name>
    <dbReference type="NCBI Taxonomy" id="2829994"/>
    <lineage>
        <taxon>Bacteria</taxon>
        <taxon>Pseudomonadati</taxon>
        <taxon>Myxococcota</taxon>
        <taxon>Polyangia</taxon>
        <taxon>Polyangiales</taxon>
        <taxon>Polyangiaceae</taxon>
        <taxon>Polyangium</taxon>
    </lineage>
</organism>
<dbReference type="InterPro" id="IPR013216">
    <property type="entry name" value="Methyltransf_11"/>
</dbReference>
<evidence type="ECO:0000313" key="2">
    <source>
        <dbReference type="EMBL" id="MDC3988582.1"/>
    </source>
</evidence>
<dbReference type="EMBL" id="JAGTJJ010000077">
    <property type="protein sequence ID" value="MDC3988582.1"/>
    <property type="molecule type" value="Genomic_DNA"/>
</dbReference>
<protein>
    <submittedName>
        <fullName evidence="2">Methyltransferase domain-containing protein</fullName>
    </submittedName>
</protein>
<dbReference type="SUPFAM" id="SSF53335">
    <property type="entry name" value="S-adenosyl-L-methionine-dependent methyltransferases"/>
    <property type="match status" value="1"/>
</dbReference>
<dbReference type="InterPro" id="IPR029063">
    <property type="entry name" value="SAM-dependent_MTases_sf"/>
</dbReference>
<dbReference type="AlphaFoldDB" id="A0A9X4AZX4"/>
<comment type="caution">
    <text evidence="2">The sequence shown here is derived from an EMBL/GenBank/DDBJ whole genome shotgun (WGS) entry which is preliminary data.</text>
</comment>
<dbReference type="Pfam" id="PF08241">
    <property type="entry name" value="Methyltransf_11"/>
    <property type="match status" value="1"/>
</dbReference>
<dbReference type="InterPro" id="IPR050508">
    <property type="entry name" value="Methyltransf_Superfamily"/>
</dbReference>
<accession>A0A9X4AZX4</accession>
<keyword evidence="2" id="KW-0808">Transferase</keyword>
<keyword evidence="2" id="KW-0489">Methyltransferase</keyword>
<dbReference type="Proteomes" id="UP001151081">
    <property type="component" value="Unassembled WGS sequence"/>
</dbReference>